<dbReference type="Pfam" id="PF13765">
    <property type="entry name" value="PRY"/>
    <property type="match status" value="1"/>
</dbReference>
<dbReference type="InterPro" id="IPR006574">
    <property type="entry name" value="PRY"/>
</dbReference>
<dbReference type="SMART" id="SM00368">
    <property type="entry name" value="LRR_RI"/>
    <property type="match status" value="12"/>
</dbReference>
<dbReference type="Gene3D" id="2.60.120.920">
    <property type="match status" value="1"/>
</dbReference>
<dbReference type="RefSeq" id="XP_028266985.1">
    <property type="nucleotide sequence ID" value="XM_028411184.1"/>
</dbReference>
<dbReference type="Pfam" id="PF00622">
    <property type="entry name" value="SPRY"/>
    <property type="match status" value="1"/>
</dbReference>
<dbReference type="Pfam" id="PF05729">
    <property type="entry name" value="NACHT"/>
    <property type="match status" value="1"/>
</dbReference>
<feature type="domain" description="NACHT" evidence="10">
    <location>
        <begin position="205"/>
        <end position="337"/>
    </location>
</feature>
<feature type="domain" description="Pyrin" evidence="9">
    <location>
        <begin position="31"/>
        <end position="126"/>
    </location>
</feature>
<feature type="chain" id="PRO_5027769262" evidence="7">
    <location>
        <begin position="24"/>
        <end position="1257"/>
    </location>
</feature>
<gene>
    <name evidence="12" type="primary">LOC114439328</name>
</gene>
<dbReference type="PANTHER" id="PTHR24106">
    <property type="entry name" value="NACHT, LRR AND CARD DOMAINS-CONTAINING"/>
    <property type="match status" value="1"/>
</dbReference>
<dbReference type="Pfam" id="PF17776">
    <property type="entry name" value="NLRC4_HD2"/>
    <property type="match status" value="1"/>
</dbReference>
<dbReference type="InterPro" id="IPR011029">
    <property type="entry name" value="DEATH-like_dom_sf"/>
</dbReference>
<dbReference type="InterPro" id="IPR003877">
    <property type="entry name" value="SPRY_dom"/>
</dbReference>
<dbReference type="PRINTS" id="PR01407">
    <property type="entry name" value="BUTYPHLNCDUF"/>
</dbReference>
<dbReference type="InterPro" id="IPR003879">
    <property type="entry name" value="Butyrophylin_SPRY"/>
</dbReference>
<dbReference type="InterPro" id="IPR001870">
    <property type="entry name" value="B30.2/SPRY"/>
</dbReference>
<dbReference type="Pfam" id="PF17779">
    <property type="entry name" value="WHD_NOD2"/>
    <property type="match status" value="1"/>
</dbReference>
<comment type="subcellular location">
    <subcellularLocation>
        <location evidence="1">Cytoplasm</location>
    </subcellularLocation>
</comment>
<dbReference type="Pfam" id="PF02758">
    <property type="entry name" value="PYRIN"/>
    <property type="match status" value="1"/>
</dbReference>
<dbReference type="CDD" id="cd16040">
    <property type="entry name" value="SPRY_PRY_SNTX"/>
    <property type="match status" value="1"/>
</dbReference>
<dbReference type="SMART" id="SM01289">
    <property type="entry name" value="PYRIN"/>
    <property type="match status" value="1"/>
</dbReference>
<evidence type="ECO:0000256" key="6">
    <source>
        <dbReference type="ARBA" id="ARBA00022840"/>
    </source>
</evidence>
<dbReference type="Gene3D" id="1.10.533.10">
    <property type="entry name" value="Death Domain, Fas"/>
    <property type="match status" value="1"/>
</dbReference>
<dbReference type="InterPro" id="IPR051261">
    <property type="entry name" value="NLR"/>
</dbReference>
<feature type="domain" description="B30.2/SPRY" evidence="8">
    <location>
        <begin position="1055"/>
        <end position="1248"/>
    </location>
</feature>
<dbReference type="InterPro" id="IPR027417">
    <property type="entry name" value="P-loop_NTPase"/>
</dbReference>
<dbReference type="GO" id="GO:0005737">
    <property type="term" value="C:cytoplasm"/>
    <property type="evidence" value="ECO:0007669"/>
    <property type="project" value="UniProtKB-SubCell"/>
</dbReference>
<feature type="signal peptide" evidence="7">
    <location>
        <begin position="1"/>
        <end position="23"/>
    </location>
</feature>
<dbReference type="InterPro" id="IPR041267">
    <property type="entry name" value="NLRP_HD2"/>
</dbReference>
<name>A0A6P7IFJ1_9TELE</name>
<dbReference type="GeneID" id="114439328"/>
<dbReference type="FunFam" id="3.80.10.10:FF:001632">
    <property type="entry name" value="Uncharacterized protein"/>
    <property type="match status" value="1"/>
</dbReference>
<dbReference type="InParanoid" id="A0A6P7IFJ1"/>
<evidence type="ECO:0000256" key="4">
    <source>
        <dbReference type="ARBA" id="ARBA00022737"/>
    </source>
</evidence>
<dbReference type="InterPro" id="IPR004020">
    <property type="entry name" value="DAPIN"/>
</dbReference>
<evidence type="ECO:0000259" key="8">
    <source>
        <dbReference type="PROSITE" id="PS50188"/>
    </source>
</evidence>
<dbReference type="GO" id="GO:0005524">
    <property type="term" value="F:ATP binding"/>
    <property type="evidence" value="ECO:0007669"/>
    <property type="project" value="UniProtKB-KW"/>
</dbReference>
<evidence type="ECO:0000259" key="9">
    <source>
        <dbReference type="PROSITE" id="PS50824"/>
    </source>
</evidence>
<dbReference type="InterPro" id="IPR041075">
    <property type="entry name" value="NOD1/2_WH"/>
</dbReference>
<dbReference type="InterPro" id="IPR032675">
    <property type="entry name" value="LRR_dom_sf"/>
</dbReference>
<organism evidence="11 12">
    <name type="scientific">Parambassis ranga</name>
    <name type="common">Indian glassy fish</name>
    <dbReference type="NCBI Taxonomy" id="210632"/>
    <lineage>
        <taxon>Eukaryota</taxon>
        <taxon>Metazoa</taxon>
        <taxon>Chordata</taxon>
        <taxon>Craniata</taxon>
        <taxon>Vertebrata</taxon>
        <taxon>Euteleostomi</taxon>
        <taxon>Actinopterygii</taxon>
        <taxon>Neopterygii</taxon>
        <taxon>Teleostei</taxon>
        <taxon>Neoteleostei</taxon>
        <taxon>Acanthomorphata</taxon>
        <taxon>Ovalentaria</taxon>
        <taxon>Ambassidae</taxon>
        <taxon>Parambassis</taxon>
    </lineage>
</organism>
<dbReference type="Proteomes" id="UP000515145">
    <property type="component" value="Chromosome 8"/>
</dbReference>
<dbReference type="Gene3D" id="3.40.50.300">
    <property type="entry name" value="P-loop containing nucleotide triphosphate hydrolases"/>
    <property type="match status" value="1"/>
</dbReference>
<dbReference type="SMART" id="SM00449">
    <property type="entry name" value="SPRY"/>
    <property type="match status" value="1"/>
</dbReference>
<evidence type="ECO:0000256" key="5">
    <source>
        <dbReference type="ARBA" id="ARBA00022741"/>
    </source>
</evidence>
<evidence type="ECO:0000256" key="2">
    <source>
        <dbReference type="ARBA" id="ARBA00022490"/>
    </source>
</evidence>
<keyword evidence="3" id="KW-0433">Leucine-rich repeat</keyword>
<protein>
    <submittedName>
        <fullName evidence="12">NACHT, LRR and PYD domains-containing protein 3-like isoform X1</fullName>
    </submittedName>
</protein>
<keyword evidence="6" id="KW-0067">ATP-binding</keyword>
<dbReference type="InterPro" id="IPR001611">
    <property type="entry name" value="Leu-rich_rpt"/>
</dbReference>
<dbReference type="CDD" id="cd08321">
    <property type="entry name" value="Pyrin_ASC-like"/>
    <property type="match status" value="1"/>
</dbReference>
<dbReference type="OrthoDB" id="120976at2759"/>
<proteinExistence type="predicted"/>
<evidence type="ECO:0000256" key="1">
    <source>
        <dbReference type="ARBA" id="ARBA00004496"/>
    </source>
</evidence>
<keyword evidence="7" id="KW-0732">Signal</keyword>
<dbReference type="AlphaFoldDB" id="A0A6P7IFJ1"/>
<dbReference type="SUPFAM" id="SSF49899">
    <property type="entry name" value="Concanavalin A-like lectins/glucanases"/>
    <property type="match status" value="1"/>
</dbReference>
<dbReference type="PROSITE" id="PS50824">
    <property type="entry name" value="DAPIN"/>
    <property type="match status" value="1"/>
</dbReference>
<evidence type="ECO:0000313" key="11">
    <source>
        <dbReference type="Proteomes" id="UP000515145"/>
    </source>
</evidence>
<sequence>MRNHVLPLFSLLFVSLLQYFSHLDPVLKKELHRERKAMAAPFELLGILEDLADSEFKKFKWYLQQAEVLDGFAAISKSQLENADRMDTVDEIIDTHNKNAVEVIMKTLKLIQKNDLVQRLSNLNSMSQESLSDCQHKLKSNLQKRFHDLFEQATESGKQMQKNETYTELCVTKEVPEGQSATCSNQTINIEDVLVPKPDQAGALRTLMTKGGSGTGKTVLTRKFVLDWAEDKLRNDIQFVFPFTFRELNFLKERQCSWMDLLHQFFAETKEVRSFDKLQIVFILDGLDECRLPLDFHNNEILSDVTELSSVDALLTNLIMGKLFPTASVWITTKPEAASQILPEYINMVTEVRGFTDMKIDEYFRKRFRNKELASSIISHVKASQSLHIMCRIPVLCWITATVLEDMFKTNERREQPKTLTEMYIHFLLVQIKLANVKYYGKAETDPTCIKGTSKTILSLGKLAFEQLQKGSLIFYEADLKECGIDVGAASEFPRIIKENAAFNQDKLFSFIHLSVQEFLAAFHVIVSFIKSGVNPLSQEQSQPSSVDKDQSAVKGLFQSAVDHALQNPNGHLDLFLCFLVGLSLHTHQALLQNLTRQLGSSLESNQDTVQYIRKRIREKPSPERCISLFCCLNELKDHSLLEEIQQSLRTGRLSSEKLSSAQWSTLVFIILSSETELNMFDLKKFSASEESLLNLLPLVQASRLSLLDHCQVSSRGCRALALVLSSPSSNLRALDLSYNQYDGVYDLAVGLQDPQCRLETLRLSNCGLTDVSGRYLSHVLSYQFSSLRELDLSNNNLCDSGVYFLSMGLERPHCKLETLRLVRCGLTWEVCDSVAFFLSSQSSCVRHLDLSMNNLQDSGVLVLRGGLESPHGKLEALRLRFCNLSEKSCGVLASVLTSQTSTSSLRQLELCNNDLQDSGVKLLTVALESPRCNLEILRLSNCMVSERSCEALASALSSKTSSLKELDLSSNDLQDSGVKLLSVGLKSPRCILETLRLSGCQVTEEGCSSLASALSSNPSYLKELDLSYNHPGDSGVLLFSAGLEDPQWRLDTLKVDHGGVQRLRPGLWKYACELTLDPNTAHRELSLSDGNRKVTRVEKEPYPYHPERFDKVTQLLCTTGLMGRCYWEVQAKHTDISVTYKGISRRGDNNDCTFGRNDKSWSLRWSNCPRVEHNCKDTYLSNPQGDPDRVGVFLDWHAGSVSFYSISSGTQTHLHTFHCTFTEPVYPGFGLFCDDSFVSLTSRGNAVISQASDAEI</sequence>
<dbReference type="SMART" id="SM00589">
    <property type="entry name" value="PRY"/>
    <property type="match status" value="1"/>
</dbReference>
<evidence type="ECO:0000313" key="12">
    <source>
        <dbReference type="RefSeq" id="XP_028266985.1"/>
    </source>
</evidence>
<dbReference type="InterPro" id="IPR013320">
    <property type="entry name" value="ConA-like_dom_sf"/>
</dbReference>
<accession>A0A6P7IFJ1</accession>
<evidence type="ECO:0000256" key="3">
    <source>
        <dbReference type="ARBA" id="ARBA00022614"/>
    </source>
</evidence>
<dbReference type="InterPro" id="IPR007111">
    <property type="entry name" value="NACHT_NTPase"/>
</dbReference>
<dbReference type="InterPro" id="IPR043136">
    <property type="entry name" value="B30.2/SPRY_sf"/>
</dbReference>
<keyword evidence="4" id="KW-0677">Repeat</keyword>
<dbReference type="SUPFAM" id="SSF52047">
    <property type="entry name" value="RNI-like"/>
    <property type="match status" value="2"/>
</dbReference>
<dbReference type="PROSITE" id="PS51450">
    <property type="entry name" value="LRR"/>
    <property type="match status" value="1"/>
</dbReference>
<keyword evidence="5" id="KW-0547">Nucleotide-binding</keyword>
<evidence type="ECO:0000259" key="10">
    <source>
        <dbReference type="PROSITE" id="PS50837"/>
    </source>
</evidence>
<keyword evidence="2" id="KW-0963">Cytoplasm</keyword>
<reference evidence="12" key="1">
    <citation type="submission" date="2025-08" db="UniProtKB">
        <authorList>
            <consortium name="RefSeq"/>
        </authorList>
    </citation>
    <scope>IDENTIFICATION</scope>
</reference>
<dbReference type="PROSITE" id="PS50188">
    <property type="entry name" value="B302_SPRY"/>
    <property type="match status" value="1"/>
</dbReference>
<dbReference type="SUPFAM" id="SSF47986">
    <property type="entry name" value="DEATH domain"/>
    <property type="match status" value="1"/>
</dbReference>
<dbReference type="Gene3D" id="3.80.10.10">
    <property type="entry name" value="Ribonuclease Inhibitor"/>
    <property type="match status" value="2"/>
</dbReference>
<keyword evidence="11" id="KW-1185">Reference proteome</keyword>
<dbReference type="Pfam" id="PF13516">
    <property type="entry name" value="LRR_6"/>
    <property type="match status" value="5"/>
</dbReference>
<evidence type="ECO:0000256" key="7">
    <source>
        <dbReference type="SAM" id="SignalP"/>
    </source>
</evidence>
<dbReference type="PROSITE" id="PS50837">
    <property type="entry name" value="NACHT"/>
    <property type="match status" value="1"/>
</dbReference>